<protein>
    <recommendedName>
        <fullName evidence="2">Cytochrome P460 domain-containing protein</fullName>
    </recommendedName>
</protein>
<accession>A0A518DYR2</accession>
<gene>
    <name evidence="3" type="ORF">Pla8534_48030</name>
</gene>
<sequence precursor="true">MNSACRITLFFLAILAGSHLFLAGSPATAQSGTRVIRRPHYELLWGWLAQSQYRNWKGPNGQPAEFQPGEGPHAALVKTYVNDHAAGDAKNLSRGSVLVTENYSAEKRLLSVTVMQRAPGFDPPQGDWYYAQYLPQGRIAADVVGRNTEPAAGKVSSCIDCHRKAGGGDYAYFNDPPVLNTSP</sequence>
<dbReference type="Pfam" id="PF16694">
    <property type="entry name" value="Cytochrome_P460"/>
    <property type="match status" value="1"/>
</dbReference>
<dbReference type="Gene3D" id="3.50.70.20">
    <property type="entry name" value="Cytochrome P460"/>
    <property type="match status" value="1"/>
</dbReference>
<dbReference type="AlphaFoldDB" id="A0A518DYR2"/>
<dbReference type="InterPro" id="IPR038142">
    <property type="entry name" value="Cytochrome_P460_sp"/>
</dbReference>
<dbReference type="CDD" id="cd20716">
    <property type="entry name" value="cyt_P460_fam"/>
    <property type="match status" value="1"/>
</dbReference>
<organism evidence="3 4">
    <name type="scientific">Lignipirellula cremea</name>
    <dbReference type="NCBI Taxonomy" id="2528010"/>
    <lineage>
        <taxon>Bacteria</taxon>
        <taxon>Pseudomonadati</taxon>
        <taxon>Planctomycetota</taxon>
        <taxon>Planctomycetia</taxon>
        <taxon>Pirellulales</taxon>
        <taxon>Pirellulaceae</taxon>
        <taxon>Lignipirellula</taxon>
    </lineage>
</organism>
<evidence type="ECO:0000256" key="1">
    <source>
        <dbReference type="SAM" id="SignalP"/>
    </source>
</evidence>
<dbReference type="OrthoDB" id="274365at2"/>
<evidence type="ECO:0000259" key="2">
    <source>
        <dbReference type="Pfam" id="PF16694"/>
    </source>
</evidence>
<proteinExistence type="predicted"/>
<feature type="chain" id="PRO_5021951919" description="Cytochrome P460 domain-containing protein" evidence="1">
    <location>
        <begin position="30"/>
        <end position="183"/>
    </location>
</feature>
<name>A0A518DYR2_9BACT</name>
<dbReference type="Proteomes" id="UP000317648">
    <property type="component" value="Chromosome"/>
</dbReference>
<keyword evidence="1" id="KW-0732">Signal</keyword>
<reference evidence="3 4" key="1">
    <citation type="submission" date="2019-02" db="EMBL/GenBank/DDBJ databases">
        <title>Deep-cultivation of Planctomycetes and their phenomic and genomic characterization uncovers novel biology.</title>
        <authorList>
            <person name="Wiegand S."/>
            <person name="Jogler M."/>
            <person name="Boedeker C."/>
            <person name="Pinto D."/>
            <person name="Vollmers J."/>
            <person name="Rivas-Marin E."/>
            <person name="Kohn T."/>
            <person name="Peeters S.H."/>
            <person name="Heuer A."/>
            <person name="Rast P."/>
            <person name="Oberbeckmann S."/>
            <person name="Bunk B."/>
            <person name="Jeske O."/>
            <person name="Meyerdierks A."/>
            <person name="Storesund J.E."/>
            <person name="Kallscheuer N."/>
            <person name="Luecker S."/>
            <person name="Lage O.M."/>
            <person name="Pohl T."/>
            <person name="Merkel B.J."/>
            <person name="Hornburger P."/>
            <person name="Mueller R.-W."/>
            <person name="Bruemmer F."/>
            <person name="Labrenz M."/>
            <person name="Spormann A.M."/>
            <person name="Op den Camp H."/>
            <person name="Overmann J."/>
            <person name="Amann R."/>
            <person name="Jetten M.S.M."/>
            <person name="Mascher T."/>
            <person name="Medema M.H."/>
            <person name="Devos D.P."/>
            <person name="Kaster A.-K."/>
            <person name="Ovreas L."/>
            <person name="Rohde M."/>
            <person name="Galperin M.Y."/>
            <person name="Jogler C."/>
        </authorList>
    </citation>
    <scope>NUCLEOTIDE SEQUENCE [LARGE SCALE GENOMIC DNA]</scope>
    <source>
        <strain evidence="3 4">Pla85_3_4</strain>
    </source>
</reference>
<dbReference type="InterPro" id="IPR032033">
    <property type="entry name" value="Cytochrome_P460"/>
</dbReference>
<dbReference type="EMBL" id="CP036433">
    <property type="protein sequence ID" value="QDU96978.1"/>
    <property type="molecule type" value="Genomic_DNA"/>
</dbReference>
<feature type="domain" description="Cytochrome P460" evidence="2">
    <location>
        <begin position="74"/>
        <end position="172"/>
    </location>
</feature>
<evidence type="ECO:0000313" key="3">
    <source>
        <dbReference type="EMBL" id="QDU96978.1"/>
    </source>
</evidence>
<keyword evidence="4" id="KW-1185">Reference proteome</keyword>
<feature type="signal peptide" evidence="1">
    <location>
        <begin position="1"/>
        <end position="29"/>
    </location>
</feature>
<dbReference type="KEGG" id="lcre:Pla8534_48030"/>
<dbReference type="RefSeq" id="WP_145055731.1">
    <property type="nucleotide sequence ID" value="NZ_CP036433.1"/>
</dbReference>
<evidence type="ECO:0000313" key="4">
    <source>
        <dbReference type="Proteomes" id="UP000317648"/>
    </source>
</evidence>